<gene>
    <name evidence="1" type="ORF">AMTR_s00122p00075980</name>
</gene>
<proteinExistence type="predicted"/>
<keyword evidence="2" id="KW-1185">Reference proteome</keyword>
<sequence>MVSRRRFRDDKLCVICLVGFTEKINSVLVSRNVSIRWCHGEDLEMIRWTHGEDLEMINSVCFRDDKLCVFRFDGVMEKMFRFHGIMEKI</sequence>
<dbReference type="AlphaFoldDB" id="W1NMC8"/>
<reference evidence="2" key="1">
    <citation type="journal article" date="2013" name="Science">
        <title>The Amborella genome and the evolution of flowering plants.</title>
        <authorList>
            <consortium name="Amborella Genome Project"/>
        </authorList>
    </citation>
    <scope>NUCLEOTIDE SEQUENCE [LARGE SCALE GENOMIC DNA]</scope>
</reference>
<dbReference type="Proteomes" id="UP000017836">
    <property type="component" value="Unassembled WGS sequence"/>
</dbReference>
<evidence type="ECO:0000313" key="1">
    <source>
        <dbReference type="EMBL" id="ERM97042.1"/>
    </source>
</evidence>
<accession>W1NMC8</accession>
<organism evidence="1 2">
    <name type="scientific">Amborella trichopoda</name>
    <dbReference type="NCBI Taxonomy" id="13333"/>
    <lineage>
        <taxon>Eukaryota</taxon>
        <taxon>Viridiplantae</taxon>
        <taxon>Streptophyta</taxon>
        <taxon>Embryophyta</taxon>
        <taxon>Tracheophyta</taxon>
        <taxon>Spermatophyta</taxon>
        <taxon>Magnoliopsida</taxon>
        <taxon>Amborellales</taxon>
        <taxon>Amborellaceae</taxon>
        <taxon>Amborella</taxon>
    </lineage>
</organism>
<dbReference type="HOGENOM" id="CLU_2457812_0_0_1"/>
<protein>
    <submittedName>
        <fullName evidence="1">Uncharacterized protein</fullName>
    </submittedName>
</protein>
<name>W1NMC8_AMBTC</name>
<dbReference type="EMBL" id="KI396610">
    <property type="protein sequence ID" value="ERM97042.1"/>
    <property type="molecule type" value="Genomic_DNA"/>
</dbReference>
<dbReference type="Gramene" id="ERM97042">
    <property type="protein sequence ID" value="ERM97042"/>
    <property type="gene ID" value="AMTR_s00122p00075980"/>
</dbReference>
<evidence type="ECO:0000313" key="2">
    <source>
        <dbReference type="Proteomes" id="UP000017836"/>
    </source>
</evidence>